<feature type="compositionally biased region" description="Low complexity" evidence="1">
    <location>
        <begin position="571"/>
        <end position="583"/>
    </location>
</feature>
<evidence type="ECO:0000313" key="3">
    <source>
        <dbReference type="Proteomes" id="UP000799770"/>
    </source>
</evidence>
<proteinExistence type="predicted"/>
<feature type="compositionally biased region" description="Polar residues" evidence="1">
    <location>
        <begin position="55"/>
        <end position="71"/>
    </location>
</feature>
<protein>
    <submittedName>
        <fullName evidence="2">Uncharacterized protein</fullName>
    </submittedName>
</protein>
<evidence type="ECO:0000313" key="2">
    <source>
        <dbReference type="EMBL" id="KAF2119604.1"/>
    </source>
</evidence>
<sequence length="596" mass="65587">MSGDNSNRSQQTPASSGSGVSASQTPTVGASTSGDATFSLAAFDPFWDPNLDPSLFTQGADTNPQPAQSEAQQWNRQRQPPTQQPRANVAQPEYSTPLSPLYIPEDPSLPGPAGAAIIWTGQVGQGFVQPRGENRHAETYESVRNQLYGEDLAPANFLVTTRFRLPGQPLWGQTAPPFVPGAPVEDVPQNAAAAREFLNAQIIWRPSAAFEGVPNHLDTDLIRYFGNEMAIALAGMRNVLDREPNPASYRRFLPVEQGGLWSWPRIVAIAHHIVGLAIRMHQEGTSNPVFFIPEHVPTGVDEAFDFRARLEAFMNLVRRFKSCADTVMQGNHIESWLANPVKTLDTKQHQLVVWQQRRLQRHQQTFQQANRQTPAAEGIPPMRSMVPSASGSQLLPTAGPQPHATTSPSPHPTRKRSGMIDFNQYTDQLSAAQAQQSPFHASQNPLPTNAYYEAGYRPTGFGMQGPSTQPQHSNSPHPGMTNPSVVDYSVQWQGQQHDPRSNSAQALTGVYSPAVAAPAPRAPSRATATQFDYNLQFLRDPNVQVPRSASWEGQLDQFHAQYEESVRQQRLRLQLEQQQQQDQSGNGENAEGGTRS</sequence>
<feature type="region of interest" description="Disordered" evidence="1">
    <location>
        <begin position="49"/>
        <end position="97"/>
    </location>
</feature>
<dbReference type="AlphaFoldDB" id="A0A6A5ZKR4"/>
<name>A0A6A5ZKR4_9PLEO</name>
<feature type="region of interest" description="Disordered" evidence="1">
    <location>
        <begin position="363"/>
        <end position="418"/>
    </location>
</feature>
<feature type="compositionally biased region" description="Polar residues" evidence="1">
    <location>
        <begin position="430"/>
        <end position="447"/>
    </location>
</feature>
<accession>A0A6A5ZKR4</accession>
<reference evidence="2" key="1">
    <citation type="journal article" date="2020" name="Stud. Mycol.">
        <title>101 Dothideomycetes genomes: a test case for predicting lifestyles and emergence of pathogens.</title>
        <authorList>
            <person name="Haridas S."/>
            <person name="Albert R."/>
            <person name="Binder M."/>
            <person name="Bloem J."/>
            <person name="Labutti K."/>
            <person name="Salamov A."/>
            <person name="Andreopoulos B."/>
            <person name="Baker S."/>
            <person name="Barry K."/>
            <person name="Bills G."/>
            <person name="Bluhm B."/>
            <person name="Cannon C."/>
            <person name="Castanera R."/>
            <person name="Culley D."/>
            <person name="Daum C."/>
            <person name="Ezra D."/>
            <person name="Gonzalez J."/>
            <person name="Henrissat B."/>
            <person name="Kuo A."/>
            <person name="Liang C."/>
            <person name="Lipzen A."/>
            <person name="Lutzoni F."/>
            <person name="Magnuson J."/>
            <person name="Mondo S."/>
            <person name="Nolan M."/>
            <person name="Ohm R."/>
            <person name="Pangilinan J."/>
            <person name="Park H.-J."/>
            <person name="Ramirez L."/>
            <person name="Alfaro M."/>
            <person name="Sun H."/>
            <person name="Tritt A."/>
            <person name="Yoshinaga Y."/>
            <person name="Zwiers L.-H."/>
            <person name="Turgeon B."/>
            <person name="Goodwin S."/>
            <person name="Spatafora J."/>
            <person name="Crous P."/>
            <person name="Grigoriev I."/>
        </authorList>
    </citation>
    <scope>NUCLEOTIDE SEQUENCE</scope>
    <source>
        <strain evidence="2">CBS 627.86</strain>
    </source>
</reference>
<keyword evidence="3" id="KW-1185">Reference proteome</keyword>
<feature type="compositionally biased region" description="Polar residues" evidence="1">
    <location>
        <begin position="465"/>
        <end position="485"/>
    </location>
</feature>
<feature type="region of interest" description="Disordered" evidence="1">
    <location>
        <begin position="430"/>
        <end position="485"/>
    </location>
</feature>
<dbReference type="Proteomes" id="UP000799770">
    <property type="component" value="Unassembled WGS sequence"/>
</dbReference>
<organism evidence="2 3">
    <name type="scientific">Lophiotrema nucula</name>
    <dbReference type="NCBI Taxonomy" id="690887"/>
    <lineage>
        <taxon>Eukaryota</taxon>
        <taxon>Fungi</taxon>
        <taxon>Dikarya</taxon>
        <taxon>Ascomycota</taxon>
        <taxon>Pezizomycotina</taxon>
        <taxon>Dothideomycetes</taxon>
        <taxon>Pleosporomycetidae</taxon>
        <taxon>Pleosporales</taxon>
        <taxon>Lophiotremataceae</taxon>
        <taxon>Lophiotrema</taxon>
    </lineage>
</organism>
<feature type="region of interest" description="Disordered" evidence="1">
    <location>
        <begin position="1"/>
        <end position="35"/>
    </location>
</feature>
<feature type="compositionally biased region" description="Low complexity" evidence="1">
    <location>
        <begin position="72"/>
        <end position="86"/>
    </location>
</feature>
<feature type="region of interest" description="Disordered" evidence="1">
    <location>
        <begin position="571"/>
        <end position="596"/>
    </location>
</feature>
<evidence type="ECO:0000256" key="1">
    <source>
        <dbReference type="SAM" id="MobiDB-lite"/>
    </source>
</evidence>
<dbReference type="EMBL" id="ML977315">
    <property type="protein sequence ID" value="KAF2119604.1"/>
    <property type="molecule type" value="Genomic_DNA"/>
</dbReference>
<gene>
    <name evidence="2" type="ORF">BDV96DRAFT_629147</name>
</gene>